<dbReference type="Proteomes" id="UP000222542">
    <property type="component" value="Unassembled WGS sequence"/>
</dbReference>
<sequence>MAYDFIVFYETGYLNKVVDALSRTTPEDPSLNAIRYPCSILLDTIHEEITGSVEIFNLCDKVKLRELSSDWKIQDGIRFLKAFKGGHYTRIIRIPLLEDGRVVPLPILFIRDHANGGTKEILIQWSGMSAEEAMWKDVDSF</sequence>
<dbReference type="AlphaFoldDB" id="A0A2G2YLB3"/>
<name>A0A2G2YLB3_CAPAN</name>
<organism evidence="1 2">
    <name type="scientific">Capsicum annuum</name>
    <name type="common">Capsicum pepper</name>
    <dbReference type="NCBI Taxonomy" id="4072"/>
    <lineage>
        <taxon>Eukaryota</taxon>
        <taxon>Viridiplantae</taxon>
        <taxon>Streptophyta</taxon>
        <taxon>Embryophyta</taxon>
        <taxon>Tracheophyta</taxon>
        <taxon>Spermatophyta</taxon>
        <taxon>Magnoliopsida</taxon>
        <taxon>eudicotyledons</taxon>
        <taxon>Gunneridae</taxon>
        <taxon>Pentapetalae</taxon>
        <taxon>asterids</taxon>
        <taxon>lamiids</taxon>
        <taxon>Solanales</taxon>
        <taxon>Solanaceae</taxon>
        <taxon>Solanoideae</taxon>
        <taxon>Capsiceae</taxon>
        <taxon>Capsicum</taxon>
    </lineage>
</organism>
<protein>
    <recommendedName>
        <fullName evidence="3">Chromo domain-containing protein</fullName>
    </recommendedName>
</protein>
<gene>
    <name evidence="1" type="ORF">T459_25637</name>
</gene>
<proteinExistence type="predicted"/>
<comment type="caution">
    <text evidence="1">The sequence shown here is derived from an EMBL/GenBank/DDBJ whole genome shotgun (WGS) entry which is preliminary data.</text>
</comment>
<reference evidence="1 2" key="2">
    <citation type="journal article" date="2017" name="Genome Biol.">
        <title>New reference genome sequences of hot pepper reveal the massive evolution of plant disease-resistance genes by retroduplication.</title>
        <authorList>
            <person name="Kim S."/>
            <person name="Park J."/>
            <person name="Yeom S.I."/>
            <person name="Kim Y.M."/>
            <person name="Seo E."/>
            <person name="Kim K.T."/>
            <person name="Kim M.S."/>
            <person name="Lee J.M."/>
            <person name="Cheong K."/>
            <person name="Shin H.S."/>
            <person name="Kim S.B."/>
            <person name="Han K."/>
            <person name="Lee J."/>
            <person name="Park M."/>
            <person name="Lee H.A."/>
            <person name="Lee H.Y."/>
            <person name="Lee Y."/>
            <person name="Oh S."/>
            <person name="Lee J.H."/>
            <person name="Choi E."/>
            <person name="Choi E."/>
            <person name="Lee S.E."/>
            <person name="Jeon J."/>
            <person name="Kim H."/>
            <person name="Choi G."/>
            <person name="Song H."/>
            <person name="Lee J."/>
            <person name="Lee S.C."/>
            <person name="Kwon J.K."/>
            <person name="Lee H.Y."/>
            <person name="Koo N."/>
            <person name="Hong Y."/>
            <person name="Kim R.W."/>
            <person name="Kang W.H."/>
            <person name="Huh J.H."/>
            <person name="Kang B.C."/>
            <person name="Yang T.J."/>
            <person name="Lee Y.H."/>
            <person name="Bennetzen J.L."/>
            <person name="Choi D."/>
        </authorList>
    </citation>
    <scope>NUCLEOTIDE SEQUENCE [LARGE SCALE GENOMIC DNA]</scope>
    <source>
        <strain evidence="2">cv. CM334</strain>
    </source>
</reference>
<dbReference type="EMBL" id="AYRZ02000010">
    <property type="protein sequence ID" value="PHT70533.1"/>
    <property type="molecule type" value="Genomic_DNA"/>
</dbReference>
<dbReference type="Gramene" id="PHT70533">
    <property type="protein sequence ID" value="PHT70533"/>
    <property type="gene ID" value="T459_25637"/>
</dbReference>
<evidence type="ECO:0000313" key="1">
    <source>
        <dbReference type="EMBL" id="PHT70533.1"/>
    </source>
</evidence>
<evidence type="ECO:0008006" key="3">
    <source>
        <dbReference type="Google" id="ProtNLM"/>
    </source>
</evidence>
<reference evidence="1 2" key="1">
    <citation type="journal article" date="2014" name="Nat. Genet.">
        <title>Genome sequence of the hot pepper provides insights into the evolution of pungency in Capsicum species.</title>
        <authorList>
            <person name="Kim S."/>
            <person name="Park M."/>
            <person name="Yeom S.I."/>
            <person name="Kim Y.M."/>
            <person name="Lee J.M."/>
            <person name="Lee H.A."/>
            <person name="Seo E."/>
            <person name="Choi J."/>
            <person name="Cheong K."/>
            <person name="Kim K.T."/>
            <person name="Jung K."/>
            <person name="Lee G.W."/>
            <person name="Oh S.K."/>
            <person name="Bae C."/>
            <person name="Kim S.B."/>
            <person name="Lee H.Y."/>
            <person name="Kim S.Y."/>
            <person name="Kim M.S."/>
            <person name="Kang B.C."/>
            <person name="Jo Y.D."/>
            <person name="Yang H.B."/>
            <person name="Jeong H.J."/>
            <person name="Kang W.H."/>
            <person name="Kwon J.K."/>
            <person name="Shin C."/>
            <person name="Lim J.Y."/>
            <person name="Park J.H."/>
            <person name="Huh J.H."/>
            <person name="Kim J.S."/>
            <person name="Kim B.D."/>
            <person name="Cohen O."/>
            <person name="Paran I."/>
            <person name="Suh M.C."/>
            <person name="Lee S.B."/>
            <person name="Kim Y.K."/>
            <person name="Shin Y."/>
            <person name="Noh S.J."/>
            <person name="Park J."/>
            <person name="Seo Y.S."/>
            <person name="Kwon S.Y."/>
            <person name="Kim H.A."/>
            <person name="Park J.M."/>
            <person name="Kim H.J."/>
            <person name="Choi S.B."/>
            <person name="Bosland P.W."/>
            <person name="Reeves G."/>
            <person name="Jo S.H."/>
            <person name="Lee B.W."/>
            <person name="Cho H.T."/>
            <person name="Choi H.S."/>
            <person name="Lee M.S."/>
            <person name="Yu Y."/>
            <person name="Do Choi Y."/>
            <person name="Park B.S."/>
            <person name="van Deynze A."/>
            <person name="Ashrafi H."/>
            <person name="Hill T."/>
            <person name="Kim W.T."/>
            <person name="Pai H.S."/>
            <person name="Ahn H.K."/>
            <person name="Yeam I."/>
            <person name="Giovannoni J.J."/>
            <person name="Rose J.K."/>
            <person name="Sorensen I."/>
            <person name="Lee S.J."/>
            <person name="Kim R.W."/>
            <person name="Choi I.Y."/>
            <person name="Choi B.S."/>
            <person name="Lim J.S."/>
            <person name="Lee Y.H."/>
            <person name="Choi D."/>
        </authorList>
    </citation>
    <scope>NUCLEOTIDE SEQUENCE [LARGE SCALE GENOMIC DNA]</scope>
    <source>
        <strain evidence="2">cv. CM334</strain>
    </source>
</reference>
<evidence type="ECO:0000313" key="2">
    <source>
        <dbReference type="Proteomes" id="UP000222542"/>
    </source>
</evidence>
<keyword evidence="2" id="KW-1185">Reference proteome</keyword>
<accession>A0A2G2YLB3</accession>